<dbReference type="RefSeq" id="WP_183717978.1">
    <property type="nucleotide sequence ID" value="NZ_JACHGO010000002.1"/>
</dbReference>
<dbReference type="PANTHER" id="PTHR12715">
    <property type="entry name" value="TRANSPORTER, DRUG/METABOLITE EXPORTER FAMILY"/>
    <property type="match status" value="1"/>
</dbReference>
<feature type="domain" description="EamA" evidence="2">
    <location>
        <begin position="8"/>
        <end position="140"/>
    </location>
</feature>
<feature type="transmembrane region" description="Helical" evidence="1">
    <location>
        <begin position="67"/>
        <end position="84"/>
    </location>
</feature>
<feature type="transmembrane region" description="Helical" evidence="1">
    <location>
        <begin position="96"/>
        <end position="116"/>
    </location>
</feature>
<feature type="transmembrane region" description="Helical" evidence="1">
    <location>
        <begin position="215"/>
        <end position="238"/>
    </location>
</feature>
<evidence type="ECO:0000256" key="1">
    <source>
        <dbReference type="SAM" id="Phobius"/>
    </source>
</evidence>
<feature type="domain" description="EamA" evidence="2">
    <location>
        <begin position="153"/>
        <end position="289"/>
    </location>
</feature>
<dbReference type="PANTHER" id="PTHR12715:SF4">
    <property type="entry name" value="EAMA DOMAIN-CONTAINING PROTEIN"/>
    <property type="match status" value="1"/>
</dbReference>
<dbReference type="InterPro" id="IPR000620">
    <property type="entry name" value="EamA_dom"/>
</dbReference>
<keyword evidence="1" id="KW-0812">Transmembrane</keyword>
<dbReference type="InterPro" id="IPR052756">
    <property type="entry name" value="Alkyne_AA_exporter"/>
</dbReference>
<dbReference type="Proteomes" id="UP000539075">
    <property type="component" value="Unassembled WGS sequence"/>
</dbReference>
<name>A0A7W8FF72_9BACT</name>
<keyword evidence="1" id="KW-0472">Membrane</keyword>
<feature type="transmembrane region" description="Helical" evidence="1">
    <location>
        <begin position="155"/>
        <end position="176"/>
    </location>
</feature>
<sequence>MSDKKVLAGHLAALFCILVWGTTFISTKVLLRDFNPIEILFFRFILGFAALWLACPKMLRLTEKKQEWLFAGAGLAGVTLYFLLENIALTQTFASNVGVIVAVSPFFTALLSLWLLKAEKPGLNFFLGFAAAILGIGLISFSGSTELHLNPVGDLLAVLAGLAWSFYSIFTRKILAFGYNSLQVTRRCFFYGLLFMLPCLPLMDFHWGLSRFGAFVNWSNILFLGLGASAMCFVAWTFAIRRLGAVQSSVYIYLVPVVTVITAALILREKITWMAGLGTALTLAGLVLSEMRQFRVRRKAENLCLQSRNKT</sequence>
<feature type="transmembrane region" description="Helical" evidence="1">
    <location>
        <begin position="250"/>
        <end position="267"/>
    </location>
</feature>
<comment type="caution">
    <text evidence="3">The sequence shown here is derived from an EMBL/GenBank/DDBJ whole genome shotgun (WGS) entry which is preliminary data.</text>
</comment>
<dbReference type="GO" id="GO:0016020">
    <property type="term" value="C:membrane"/>
    <property type="evidence" value="ECO:0007669"/>
    <property type="project" value="InterPro"/>
</dbReference>
<organism evidence="3 4">
    <name type="scientific">Desulfovibrio intestinalis</name>
    <dbReference type="NCBI Taxonomy" id="58621"/>
    <lineage>
        <taxon>Bacteria</taxon>
        <taxon>Pseudomonadati</taxon>
        <taxon>Thermodesulfobacteriota</taxon>
        <taxon>Desulfovibrionia</taxon>
        <taxon>Desulfovibrionales</taxon>
        <taxon>Desulfovibrionaceae</taxon>
        <taxon>Desulfovibrio</taxon>
    </lineage>
</organism>
<keyword evidence="1" id="KW-1133">Transmembrane helix</keyword>
<dbReference type="Pfam" id="PF00892">
    <property type="entry name" value="EamA"/>
    <property type="match status" value="2"/>
</dbReference>
<feature type="transmembrane region" description="Helical" evidence="1">
    <location>
        <begin position="123"/>
        <end position="143"/>
    </location>
</feature>
<feature type="transmembrane region" description="Helical" evidence="1">
    <location>
        <begin position="37"/>
        <end position="55"/>
    </location>
</feature>
<proteinExistence type="predicted"/>
<gene>
    <name evidence="3" type="ORF">HNQ38_000660</name>
</gene>
<dbReference type="AlphaFoldDB" id="A0A7W8FF72"/>
<evidence type="ECO:0000313" key="3">
    <source>
        <dbReference type="EMBL" id="MBB5142581.1"/>
    </source>
</evidence>
<evidence type="ECO:0000313" key="4">
    <source>
        <dbReference type="Proteomes" id="UP000539075"/>
    </source>
</evidence>
<accession>A0A7W8FF72</accession>
<reference evidence="3 4" key="1">
    <citation type="submission" date="2020-08" db="EMBL/GenBank/DDBJ databases">
        <title>Genomic Encyclopedia of Type Strains, Phase IV (KMG-IV): sequencing the most valuable type-strain genomes for metagenomic binning, comparative biology and taxonomic classification.</title>
        <authorList>
            <person name="Goeker M."/>
        </authorList>
    </citation>
    <scope>NUCLEOTIDE SEQUENCE [LARGE SCALE GENOMIC DNA]</scope>
    <source>
        <strain evidence="3 4">DSM 11275</strain>
    </source>
</reference>
<dbReference type="EMBL" id="JACHGO010000002">
    <property type="protein sequence ID" value="MBB5142581.1"/>
    <property type="molecule type" value="Genomic_DNA"/>
</dbReference>
<evidence type="ECO:0000259" key="2">
    <source>
        <dbReference type="Pfam" id="PF00892"/>
    </source>
</evidence>
<dbReference type="SUPFAM" id="SSF103481">
    <property type="entry name" value="Multidrug resistance efflux transporter EmrE"/>
    <property type="match status" value="2"/>
</dbReference>
<keyword evidence="4" id="KW-1185">Reference proteome</keyword>
<protein>
    <submittedName>
        <fullName evidence="3">Drug/metabolite transporter (DMT)-like permease</fullName>
    </submittedName>
</protein>
<feature type="transmembrane region" description="Helical" evidence="1">
    <location>
        <begin position="273"/>
        <end position="289"/>
    </location>
</feature>
<dbReference type="InterPro" id="IPR037185">
    <property type="entry name" value="EmrE-like"/>
</dbReference>
<feature type="transmembrane region" description="Helical" evidence="1">
    <location>
        <begin position="188"/>
        <end position="209"/>
    </location>
</feature>